<gene>
    <name evidence="2" type="ORF">HDU87_003037</name>
</gene>
<dbReference type="Proteomes" id="UP001212152">
    <property type="component" value="Unassembled WGS sequence"/>
</dbReference>
<accession>A0AAD5XLL2</accession>
<organism evidence="2 3">
    <name type="scientific">Geranomyces variabilis</name>
    <dbReference type="NCBI Taxonomy" id="109894"/>
    <lineage>
        <taxon>Eukaryota</taxon>
        <taxon>Fungi</taxon>
        <taxon>Fungi incertae sedis</taxon>
        <taxon>Chytridiomycota</taxon>
        <taxon>Chytridiomycota incertae sedis</taxon>
        <taxon>Chytridiomycetes</taxon>
        <taxon>Spizellomycetales</taxon>
        <taxon>Powellomycetaceae</taxon>
        <taxon>Geranomyces</taxon>
    </lineage>
</organism>
<feature type="non-terminal residue" evidence="2">
    <location>
        <position position="1"/>
    </location>
</feature>
<sequence length="422" mass="46924">PPPLRSPGAYMGNAPILQHFLDQLEGNNPNVPSDAVINGVMSSNDHFPVMIMYATFPREFQNVKMPKNGFDVFGQGSELIQRAMSTNDISLIVVGLLQPVTNFETISVAAALYLCSTTATVPDVLRFWTILNAMRYQCRGSLGPQDTTSVVARAILLNLAKIPNPEMEKVTCWYLQCKYLLANDTDFLIGSIVYGISALGSPVTTMDHVRIAAKEYEERKITYLEGTKWERRIEAFRENLSHSADIMWETLIQLKAIPAQQVQMLTLSKRWLNAKDRTSIIARTVIKLAGSSARYGASIASKYAAGITGRMLQQAKLLQIGLGDLIVQPKQVQPLLGRATVHVTLSEFDELKKCNDNPEPSAPPCVMPETQQIKDSISDQMNKSSPTPGSLQPHNVIAYSRKESQKSQENWEQEKERKAKQA</sequence>
<evidence type="ECO:0000313" key="3">
    <source>
        <dbReference type="Proteomes" id="UP001212152"/>
    </source>
</evidence>
<reference evidence="2" key="1">
    <citation type="submission" date="2020-05" db="EMBL/GenBank/DDBJ databases">
        <title>Phylogenomic resolution of chytrid fungi.</title>
        <authorList>
            <person name="Stajich J.E."/>
            <person name="Amses K."/>
            <person name="Simmons R."/>
            <person name="Seto K."/>
            <person name="Myers J."/>
            <person name="Bonds A."/>
            <person name="Quandt C.A."/>
            <person name="Barry K."/>
            <person name="Liu P."/>
            <person name="Grigoriev I."/>
            <person name="Longcore J.E."/>
            <person name="James T.Y."/>
        </authorList>
    </citation>
    <scope>NUCLEOTIDE SEQUENCE</scope>
    <source>
        <strain evidence="2">JEL0379</strain>
    </source>
</reference>
<proteinExistence type="predicted"/>
<name>A0AAD5XLL2_9FUNG</name>
<feature type="compositionally biased region" description="Polar residues" evidence="1">
    <location>
        <begin position="369"/>
        <end position="393"/>
    </location>
</feature>
<comment type="caution">
    <text evidence="2">The sequence shown here is derived from an EMBL/GenBank/DDBJ whole genome shotgun (WGS) entry which is preliminary data.</text>
</comment>
<keyword evidence="3" id="KW-1185">Reference proteome</keyword>
<evidence type="ECO:0000256" key="1">
    <source>
        <dbReference type="SAM" id="MobiDB-lite"/>
    </source>
</evidence>
<feature type="compositionally biased region" description="Basic and acidic residues" evidence="1">
    <location>
        <begin position="412"/>
        <end position="422"/>
    </location>
</feature>
<feature type="region of interest" description="Disordered" evidence="1">
    <location>
        <begin position="352"/>
        <end position="422"/>
    </location>
</feature>
<evidence type="ECO:0000313" key="2">
    <source>
        <dbReference type="EMBL" id="KAJ3165494.1"/>
    </source>
</evidence>
<dbReference type="EMBL" id="JADGJQ010000214">
    <property type="protein sequence ID" value="KAJ3165494.1"/>
    <property type="molecule type" value="Genomic_DNA"/>
</dbReference>
<protein>
    <submittedName>
        <fullName evidence="2">Uncharacterized protein</fullName>
    </submittedName>
</protein>
<dbReference type="AlphaFoldDB" id="A0AAD5XLL2"/>
<feature type="non-terminal residue" evidence="2">
    <location>
        <position position="422"/>
    </location>
</feature>